<comment type="caution">
    <text evidence="1">The sequence shown here is derived from an EMBL/GenBank/DDBJ whole genome shotgun (WGS) entry which is preliminary data.</text>
</comment>
<dbReference type="RefSeq" id="WP_093104800.1">
    <property type="nucleotide sequence ID" value="NZ_FNOS01000001.1"/>
</dbReference>
<dbReference type="SUPFAM" id="SSF54001">
    <property type="entry name" value="Cysteine proteinases"/>
    <property type="match status" value="1"/>
</dbReference>
<reference evidence="1 2" key="1">
    <citation type="submission" date="2016-10" db="EMBL/GenBank/DDBJ databases">
        <authorList>
            <person name="Varghese N."/>
            <person name="Submissions S."/>
        </authorList>
    </citation>
    <scope>NUCLEOTIDE SEQUENCE [LARGE SCALE GENOMIC DNA]</scope>
    <source>
        <strain evidence="1 2">DSM 20748</strain>
    </source>
</reference>
<name>A0A1H3AH73_9BACI</name>
<dbReference type="InterPro" id="IPR038765">
    <property type="entry name" value="Papain-like_cys_pep_sf"/>
</dbReference>
<evidence type="ECO:0000313" key="2">
    <source>
        <dbReference type="Proteomes" id="UP000198647"/>
    </source>
</evidence>
<sequence>MELYFSRNTSPLSRLIQYFTKGKWSHNAIKVGDYHIIDSRFPGGVRIRHFDLKDYKVLEVEGDPRKALKHIEKRYDLRLFFWYGIKYGKPWNDPNQMICSELIAEASNDENLRGKTPSEQYRYLKNREKVIKDTKR</sequence>
<dbReference type="EMBL" id="FNOS01000001">
    <property type="protein sequence ID" value="SDX28811.1"/>
    <property type="molecule type" value="Genomic_DNA"/>
</dbReference>
<gene>
    <name evidence="1" type="ORF">SAMN04488081_0053</name>
</gene>
<dbReference type="Gene3D" id="3.90.1720.10">
    <property type="entry name" value="endopeptidase domain like (from Nostoc punctiforme)"/>
    <property type="match status" value="1"/>
</dbReference>
<protein>
    <submittedName>
        <fullName evidence="1">Uncharacterized protein</fullName>
    </submittedName>
</protein>
<proteinExistence type="predicted"/>
<organism evidence="1 2">
    <name type="scientific">Salimicrobium album</name>
    <dbReference type="NCBI Taxonomy" id="50717"/>
    <lineage>
        <taxon>Bacteria</taxon>
        <taxon>Bacillati</taxon>
        <taxon>Bacillota</taxon>
        <taxon>Bacilli</taxon>
        <taxon>Bacillales</taxon>
        <taxon>Bacillaceae</taxon>
        <taxon>Salimicrobium</taxon>
    </lineage>
</organism>
<keyword evidence="2" id="KW-1185">Reference proteome</keyword>
<dbReference type="Proteomes" id="UP000198647">
    <property type="component" value="Unassembled WGS sequence"/>
</dbReference>
<accession>A0A1H3AH73</accession>
<evidence type="ECO:0000313" key="1">
    <source>
        <dbReference type="EMBL" id="SDX28811.1"/>
    </source>
</evidence>